<dbReference type="Pfam" id="PF07081">
    <property type="entry name" value="DUF1349"/>
    <property type="match status" value="1"/>
</dbReference>
<feature type="compositionally biased region" description="Basic and acidic residues" evidence="1">
    <location>
        <begin position="88"/>
        <end position="99"/>
    </location>
</feature>
<proteinExistence type="predicted"/>
<dbReference type="EMBL" id="CP099424">
    <property type="protein sequence ID" value="USW55568.1"/>
    <property type="molecule type" value="Genomic_DNA"/>
</dbReference>
<organism evidence="2 3">
    <name type="scientific">Septoria linicola</name>
    <dbReference type="NCBI Taxonomy" id="215465"/>
    <lineage>
        <taxon>Eukaryota</taxon>
        <taxon>Fungi</taxon>
        <taxon>Dikarya</taxon>
        <taxon>Ascomycota</taxon>
        <taxon>Pezizomycotina</taxon>
        <taxon>Dothideomycetes</taxon>
        <taxon>Dothideomycetidae</taxon>
        <taxon>Mycosphaerellales</taxon>
        <taxon>Mycosphaerellaceae</taxon>
        <taxon>Septoria</taxon>
    </lineage>
</organism>
<dbReference type="PANTHER" id="PTHR35332:SF2">
    <property type="entry name" value="REGULATION OF ENOLASE PROTEIN 1"/>
    <property type="match status" value="1"/>
</dbReference>
<feature type="region of interest" description="Disordered" evidence="1">
    <location>
        <begin position="1"/>
        <end position="31"/>
    </location>
</feature>
<dbReference type="PANTHER" id="PTHR35332">
    <property type="entry name" value="REGULATION OF ENOLASE PROTEIN 1"/>
    <property type="match status" value="1"/>
</dbReference>
<feature type="compositionally biased region" description="Polar residues" evidence="1">
    <location>
        <begin position="1"/>
        <end position="12"/>
    </location>
</feature>
<name>A0A9Q9AYJ3_9PEZI</name>
<keyword evidence="3" id="KW-1185">Reference proteome</keyword>
<protein>
    <submittedName>
        <fullName evidence="2">Uncharacterized protein</fullName>
    </submittedName>
</protein>
<dbReference type="Proteomes" id="UP001056384">
    <property type="component" value="Chromosome 7"/>
</dbReference>
<dbReference type="InterPro" id="IPR009784">
    <property type="entry name" value="DUF1349"/>
</dbReference>
<dbReference type="Gene3D" id="2.60.120.200">
    <property type="match status" value="1"/>
</dbReference>
<reference evidence="2" key="1">
    <citation type="submission" date="2022-06" db="EMBL/GenBank/DDBJ databases">
        <title>Complete genome sequences of two strains of the flax pathogen Septoria linicola.</title>
        <authorList>
            <person name="Lapalu N."/>
            <person name="Simon A."/>
            <person name="Demenou B."/>
            <person name="Paumier D."/>
            <person name="Guillot M.-P."/>
            <person name="Gout L."/>
            <person name="Valade R."/>
        </authorList>
    </citation>
    <scope>NUCLEOTIDE SEQUENCE</scope>
    <source>
        <strain evidence="2">SE15195</strain>
    </source>
</reference>
<sequence length="226" mass="25657">MSSQWTSINGATVPNEDPTAESFTITAPPKTDIWRRSESDDVFNAPTIYQSIPASQFKSISVTVYAPWHTQYDQGGLIVAFPSSSTPRPHDAKDKKKAEDEEPENPVRPSKWIKAGIEFFELSAVLGIVGTDRFSDWSLAPMSQEYHQKARFKIEKKENTLWIYAAQEGEEKMKPMREIKWAFMEGRDEEDVWVGVYAAKPTADEGEDEEKGIEVSFSDLQIEIEE</sequence>
<gene>
    <name evidence="2" type="ORF">Slin15195_G088870</name>
</gene>
<dbReference type="AlphaFoldDB" id="A0A9Q9AYJ3"/>
<feature type="region of interest" description="Disordered" evidence="1">
    <location>
        <begin position="79"/>
        <end position="108"/>
    </location>
</feature>
<accession>A0A9Q9AYJ3</accession>
<evidence type="ECO:0000256" key="1">
    <source>
        <dbReference type="SAM" id="MobiDB-lite"/>
    </source>
</evidence>
<evidence type="ECO:0000313" key="2">
    <source>
        <dbReference type="EMBL" id="USW55568.1"/>
    </source>
</evidence>
<evidence type="ECO:0000313" key="3">
    <source>
        <dbReference type="Proteomes" id="UP001056384"/>
    </source>
</evidence>